<proteinExistence type="predicted"/>
<keyword evidence="2" id="KW-1185">Reference proteome</keyword>
<evidence type="ECO:0000313" key="1">
    <source>
        <dbReference type="EnsemblPlants" id="OBART02G09980.1"/>
    </source>
</evidence>
<dbReference type="EnsemblPlants" id="OBART02G09980.1">
    <property type="protein sequence ID" value="OBART02G09980.1"/>
    <property type="gene ID" value="OBART02G09980"/>
</dbReference>
<dbReference type="Gramene" id="OBART02G09980.1">
    <property type="protein sequence ID" value="OBART02G09980.1"/>
    <property type="gene ID" value="OBART02G09980"/>
</dbReference>
<name>A0A0D3F2W2_9ORYZ</name>
<sequence>MVAESTREVAFVVSVVNGKADLGGGEGARWWRRSSVALARELGTGDRAGETPPGPAVTAPACLPLVPAVVRCGGDEDETMWRG</sequence>
<reference evidence="1" key="1">
    <citation type="journal article" date="2009" name="Rice">
        <title>De Novo Next Generation Sequencing of Plant Genomes.</title>
        <authorList>
            <person name="Rounsley S."/>
            <person name="Marri P.R."/>
            <person name="Yu Y."/>
            <person name="He R."/>
            <person name="Sisneros N."/>
            <person name="Goicoechea J.L."/>
            <person name="Lee S.J."/>
            <person name="Angelova A."/>
            <person name="Kudrna D."/>
            <person name="Luo M."/>
            <person name="Affourtit J."/>
            <person name="Desany B."/>
            <person name="Knight J."/>
            <person name="Niazi F."/>
            <person name="Egholm M."/>
            <person name="Wing R.A."/>
        </authorList>
    </citation>
    <scope>NUCLEOTIDE SEQUENCE [LARGE SCALE GENOMIC DNA]</scope>
    <source>
        <strain evidence="1">cv. IRGC 105608</strain>
    </source>
</reference>
<dbReference type="HOGENOM" id="CLU_2594000_0_0_1"/>
<dbReference type="AlphaFoldDB" id="A0A0D3F2W2"/>
<dbReference type="PaxDb" id="65489-OBART02G09980.1"/>
<protein>
    <submittedName>
        <fullName evidence="1">Uncharacterized protein</fullName>
    </submittedName>
</protein>
<evidence type="ECO:0000313" key="2">
    <source>
        <dbReference type="Proteomes" id="UP000026960"/>
    </source>
</evidence>
<dbReference type="Proteomes" id="UP000026960">
    <property type="component" value="Chromosome 2"/>
</dbReference>
<accession>A0A0D3F2W2</accession>
<reference evidence="1" key="2">
    <citation type="submission" date="2015-03" db="UniProtKB">
        <authorList>
            <consortium name="EnsemblPlants"/>
        </authorList>
    </citation>
    <scope>IDENTIFICATION</scope>
</reference>
<organism evidence="1">
    <name type="scientific">Oryza barthii</name>
    <dbReference type="NCBI Taxonomy" id="65489"/>
    <lineage>
        <taxon>Eukaryota</taxon>
        <taxon>Viridiplantae</taxon>
        <taxon>Streptophyta</taxon>
        <taxon>Embryophyta</taxon>
        <taxon>Tracheophyta</taxon>
        <taxon>Spermatophyta</taxon>
        <taxon>Magnoliopsida</taxon>
        <taxon>Liliopsida</taxon>
        <taxon>Poales</taxon>
        <taxon>Poaceae</taxon>
        <taxon>BOP clade</taxon>
        <taxon>Oryzoideae</taxon>
        <taxon>Oryzeae</taxon>
        <taxon>Oryzinae</taxon>
        <taxon>Oryza</taxon>
    </lineage>
</organism>